<evidence type="ECO:0000313" key="2">
    <source>
        <dbReference type="EMBL" id="KAK1439715.1"/>
    </source>
</evidence>
<reference evidence="2" key="1">
    <citation type="journal article" date="2023" name="bioRxiv">
        <title>Improved chromosome-level genome assembly for marigold (Tagetes erecta).</title>
        <authorList>
            <person name="Jiang F."/>
            <person name="Yuan L."/>
            <person name="Wang S."/>
            <person name="Wang H."/>
            <person name="Xu D."/>
            <person name="Wang A."/>
            <person name="Fan W."/>
        </authorList>
    </citation>
    <scope>NUCLEOTIDE SEQUENCE</scope>
    <source>
        <strain evidence="2">WSJ</strain>
        <tissue evidence="2">Leaf</tissue>
    </source>
</reference>
<keyword evidence="3" id="KW-1185">Reference proteome</keyword>
<feature type="compositionally biased region" description="Polar residues" evidence="1">
    <location>
        <begin position="38"/>
        <end position="49"/>
    </location>
</feature>
<feature type="region of interest" description="Disordered" evidence="1">
    <location>
        <begin position="31"/>
        <end position="50"/>
    </location>
</feature>
<evidence type="ECO:0000256" key="1">
    <source>
        <dbReference type="SAM" id="MobiDB-lite"/>
    </source>
</evidence>
<dbReference type="EMBL" id="JAUHHV010000001">
    <property type="protein sequence ID" value="KAK1439715.1"/>
    <property type="molecule type" value="Genomic_DNA"/>
</dbReference>
<accession>A0AAD8LC57</accession>
<gene>
    <name evidence="2" type="ORF">QVD17_05535</name>
</gene>
<name>A0AAD8LC57_TARER</name>
<comment type="caution">
    <text evidence="2">The sequence shown here is derived from an EMBL/GenBank/DDBJ whole genome shotgun (WGS) entry which is preliminary data.</text>
</comment>
<organism evidence="2 3">
    <name type="scientific">Tagetes erecta</name>
    <name type="common">African marigold</name>
    <dbReference type="NCBI Taxonomy" id="13708"/>
    <lineage>
        <taxon>Eukaryota</taxon>
        <taxon>Viridiplantae</taxon>
        <taxon>Streptophyta</taxon>
        <taxon>Embryophyta</taxon>
        <taxon>Tracheophyta</taxon>
        <taxon>Spermatophyta</taxon>
        <taxon>Magnoliopsida</taxon>
        <taxon>eudicotyledons</taxon>
        <taxon>Gunneridae</taxon>
        <taxon>Pentapetalae</taxon>
        <taxon>asterids</taxon>
        <taxon>campanulids</taxon>
        <taxon>Asterales</taxon>
        <taxon>Asteraceae</taxon>
        <taxon>Asteroideae</taxon>
        <taxon>Heliantheae alliance</taxon>
        <taxon>Tageteae</taxon>
        <taxon>Tagetes</taxon>
    </lineage>
</organism>
<evidence type="ECO:0000313" key="3">
    <source>
        <dbReference type="Proteomes" id="UP001229421"/>
    </source>
</evidence>
<proteinExistence type="predicted"/>
<protein>
    <submittedName>
        <fullName evidence="2">Uncharacterized protein</fullName>
    </submittedName>
</protein>
<dbReference type="AlphaFoldDB" id="A0AAD8LC57"/>
<sequence>MRTKEILNLIKERPHGSLSFDERHRISHTHKHQHSWFHPNSPSLYNHTTNPPPKPTQVNFIFSPQLSISYPVSSLCIIWTQIGVSGSY</sequence>
<dbReference type="Proteomes" id="UP001229421">
    <property type="component" value="Unassembled WGS sequence"/>
</dbReference>